<feature type="DNA-binding region" description="HMG box" evidence="4">
    <location>
        <begin position="146"/>
        <end position="210"/>
    </location>
</feature>
<dbReference type="GeneTree" id="ENSGT00940000169450"/>
<dbReference type="Ensembl" id="ENSTRUT00000073729.1">
    <property type="protein sequence ID" value="ENSTRUP00000074258.1"/>
    <property type="gene ID" value="ENSTRUG00000022626.2"/>
</dbReference>
<keyword evidence="3 4" id="KW-0539">Nucleus</keyword>
<evidence type="ECO:0000313" key="8">
    <source>
        <dbReference type="Proteomes" id="UP000005226"/>
    </source>
</evidence>
<dbReference type="GO" id="GO:0003677">
    <property type="term" value="F:DNA binding"/>
    <property type="evidence" value="ECO:0007669"/>
    <property type="project" value="UniProtKB-UniRule"/>
</dbReference>
<evidence type="ECO:0000313" key="7">
    <source>
        <dbReference type="Ensembl" id="ENSTRUP00000057177.1"/>
    </source>
</evidence>
<organism evidence="7 8">
    <name type="scientific">Takifugu rubripes</name>
    <name type="common">Japanese pufferfish</name>
    <name type="synonym">Fugu rubripes</name>
    <dbReference type="NCBI Taxonomy" id="31033"/>
    <lineage>
        <taxon>Eukaryota</taxon>
        <taxon>Metazoa</taxon>
        <taxon>Chordata</taxon>
        <taxon>Craniata</taxon>
        <taxon>Vertebrata</taxon>
        <taxon>Euteleostomi</taxon>
        <taxon>Actinopterygii</taxon>
        <taxon>Neopterygii</taxon>
        <taxon>Teleostei</taxon>
        <taxon>Neoteleostei</taxon>
        <taxon>Acanthomorphata</taxon>
        <taxon>Eupercaria</taxon>
        <taxon>Tetraodontiformes</taxon>
        <taxon>Tetradontoidea</taxon>
        <taxon>Tetraodontidae</taxon>
        <taxon>Takifugu</taxon>
    </lineage>
</organism>
<dbReference type="GeneID" id="105416753"/>
<dbReference type="SMART" id="SM00398">
    <property type="entry name" value="HMG"/>
    <property type="match status" value="3"/>
</dbReference>
<dbReference type="InterPro" id="IPR051762">
    <property type="entry name" value="UBF1"/>
</dbReference>
<feature type="domain" description="HMG box" evidence="6">
    <location>
        <begin position="146"/>
        <end position="210"/>
    </location>
</feature>
<gene>
    <name evidence="7" type="primary">LOC105416753</name>
</gene>
<dbReference type="InterPro" id="IPR009071">
    <property type="entry name" value="HMG_box_dom"/>
</dbReference>
<dbReference type="Ensembl" id="ENSTRUT00000052167.2">
    <property type="protein sequence ID" value="ENSTRUP00000057177.1"/>
    <property type="gene ID" value="ENSTRUG00000022626.2"/>
</dbReference>
<dbReference type="PANTHER" id="PTHR46318:SF2">
    <property type="entry name" value="NUCLEOLAR TRANSCRIPTION FACTOR 1"/>
    <property type="match status" value="1"/>
</dbReference>
<sequence length="461" mass="54472">MSRHKNEGDWTTQNIQRLLAELKRSVPEKYNTCSYIAGMKSIQWENVAFPPFSAEACQTKWGEILWKIRKIRSLTELINEAEETFTNPINQVHYTKDKPLLQDFNRKTQVCREQHQDSGCRKRMKTNEFCVSIAEDEQPSKDLLSVKPPSTGYNLFCKEQMKHMSGVSKKSISIVLAQRWKALTENEKKEYCARCKEMKRQYAFDIGVLTNTPKCEELLPARPPQTGYNLFCKEQVNHITGVPKKMYCTVLAKRWKELTENQRQEYSVRCRELKRQYQNDLTCCLMMEELEEEKQGLDQHGTKKMNISRNGRAAITGEPQMPSRYSYHIYIKEEMKRLKKNIPDTKIRFAKINQNWKQLSSVQKEAYEKKQEENIAKYSLELQQWFQGLNPQEQKEYRRQNPSKFQYLNYINTAAHKEFPPMPSDSEDEDITDDSSSEDLYFDSIESEEEDEEDEDMPFMF</sequence>
<keyword evidence="8" id="KW-1185">Reference proteome</keyword>
<evidence type="ECO:0000256" key="5">
    <source>
        <dbReference type="SAM" id="MobiDB-lite"/>
    </source>
</evidence>
<evidence type="ECO:0000256" key="3">
    <source>
        <dbReference type="ARBA" id="ARBA00023242"/>
    </source>
</evidence>
<comment type="subcellular location">
    <subcellularLocation>
        <location evidence="1">Nucleus</location>
    </subcellularLocation>
</comment>
<evidence type="ECO:0000256" key="2">
    <source>
        <dbReference type="ARBA" id="ARBA00023125"/>
    </source>
</evidence>
<keyword evidence="2 4" id="KW-0238">DNA-binding</keyword>
<dbReference type="RefSeq" id="XP_011604341.1">
    <property type="nucleotide sequence ID" value="XM_011606039.2"/>
</dbReference>
<evidence type="ECO:0000259" key="6">
    <source>
        <dbReference type="PROSITE" id="PS50118"/>
    </source>
</evidence>
<dbReference type="Pfam" id="PF00505">
    <property type="entry name" value="HMG_box"/>
    <property type="match status" value="1"/>
</dbReference>
<feature type="DNA-binding region" description="HMG box" evidence="4">
    <location>
        <begin position="320"/>
        <end position="386"/>
    </location>
</feature>
<dbReference type="Ensembl" id="ENSTRUT00000074764.1">
    <property type="protein sequence ID" value="ENSTRUP00000082833.1"/>
    <property type="gene ID" value="ENSTRUG00000022626.2"/>
</dbReference>
<dbReference type="AlphaFoldDB" id="A0A3B5KVC9"/>
<feature type="region of interest" description="Disordered" evidence="5">
    <location>
        <begin position="416"/>
        <end position="461"/>
    </location>
</feature>
<dbReference type="PANTHER" id="PTHR46318">
    <property type="entry name" value="UPSTREAM BINDING TRANSCRIPTION FACTOR"/>
    <property type="match status" value="1"/>
</dbReference>
<feature type="DNA-binding region" description="HMG box" evidence="4">
    <location>
        <begin position="221"/>
        <end position="281"/>
    </location>
</feature>
<dbReference type="Ensembl" id="ENSTRUT00000057245.2">
    <property type="protein sequence ID" value="ENSTRUP00000052480.2"/>
    <property type="gene ID" value="ENSTRUG00000022626.2"/>
</dbReference>
<accession>A0A3B5KAP6</accession>
<dbReference type="KEGG" id="tru:105416753"/>
<dbReference type="STRING" id="31033.ENSTRUP00000057177"/>
<dbReference type="Gene3D" id="1.10.30.10">
    <property type="entry name" value="High mobility group box domain"/>
    <property type="match status" value="3"/>
</dbReference>
<dbReference type="OMA" id="FHQDSWS"/>
<reference evidence="7" key="2">
    <citation type="submission" date="2025-05" db="UniProtKB">
        <authorList>
            <consortium name="Ensembl"/>
        </authorList>
    </citation>
    <scope>IDENTIFICATION</scope>
</reference>
<dbReference type="OrthoDB" id="1919336at2759"/>
<accession>A0A3B5KVC9</accession>
<proteinExistence type="predicted"/>
<feature type="compositionally biased region" description="Acidic residues" evidence="5">
    <location>
        <begin position="425"/>
        <end position="461"/>
    </location>
</feature>
<dbReference type="GO" id="GO:0005634">
    <property type="term" value="C:nucleus"/>
    <property type="evidence" value="ECO:0007669"/>
    <property type="project" value="UniProtKB-SubCell"/>
</dbReference>
<reference evidence="7 8" key="1">
    <citation type="journal article" date="2011" name="Genome Biol. Evol.">
        <title>Integration of the genetic map and genome assembly of fugu facilitates insights into distinct features of genome evolution in teleosts and mammals.</title>
        <authorList>
            <person name="Kai W."/>
            <person name="Kikuchi K."/>
            <person name="Tohari S."/>
            <person name="Chew A.K."/>
            <person name="Tay A."/>
            <person name="Fujiwara A."/>
            <person name="Hosoya S."/>
            <person name="Suetake H."/>
            <person name="Naruse K."/>
            <person name="Brenner S."/>
            <person name="Suzuki Y."/>
            <person name="Venkatesh B."/>
        </authorList>
    </citation>
    <scope>NUCLEOTIDE SEQUENCE [LARGE SCALE GENOMIC DNA]</scope>
</reference>
<protein>
    <submittedName>
        <fullName evidence="7">Nucleolar transcription factor 1-like</fullName>
    </submittedName>
</protein>
<dbReference type="SUPFAM" id="SSF47095">
    <property type="entry name" value="HMG-box"/>
    <property type="match status" value="3"/>
</dbReference>
<feature type="domain" description="HMG box" evidence="6">
    <location>
        <begin position="320"/>
        <end position="386"/>
    </location>
</feature>
<dbReference type="PROSITE" id="PS50118">
    <property type="entry name" value="HMG_BOX_2"/>
    <property type="match status" value="3"/>
</dbReference>
<evidence type="ECO:0000256" key="4">
    <source>
        <dbReference type="PROSITE-ProRule" id="PRU00267"/>
    </source>
</evidence>
<dbReference type="Ensembl" id="ENSTRUT00000065473.1">
    <property type="protein sequence ID" value="ENSTRUP00000081545.1"/>
    <property type="gene ID" value="ENSTRUG00000022626.2"/>
</dbReference>
<evidence type="ECO:0000256" key="1">
    <source>
        <dbReference type="ARBA" id="ARBA00004123"/>
    </source>
</evidence>
<dbReference type="Proteomes" id="UP000005226">
    <property type="component" value="Chromosome 1"/>
</dbReference>
<feature type="domain" description="HMG box" evidence="6">
    <location>
        <begin position="221"/>
        <end position="281"/>
    </location>
</feature>
<dbReference type="InterPro" id="IPR036910">
    <property type="entry name" value="HMG_box_dom_sf"/>
</dbReference>
<name>A0A3B5KVC9_TAKRU</name>